<dbReference type="EMBL" id="CP040710">
    <property type="protein sequence ID" value="QCX02385.1"/>
    <property type="molecule type" value="Genomic_DNA"/>
</dbReference>
<dbReference type="SUPFAM" id="SSF74653">
    <property type="entry name" value="TolA/TonB C-terminal domain"/>
    <property type="match status" value="1"/>
</dbReference>
<dbReference type="OrthoDB" id="1191002at2"/>
<dbReference type="Proteomes" id="UP000310017">
    <property type="component" value="Chromosome"/>
</dbReference>
<evidence type="ECO:0000313" key="2">
    <source>
        <dbReference type="EMBL" id="QCX02385.1"/>
    </source>
</evidence>
<sequence>MCSLASCGFFTSKEEKTAELVNEQLQQIDWSDVDNYPLFENCDETVSKLSQRRCFEKELLKHCSKTLMEYDYHLNTETNPKVLVDILVDQDGRISVLAIQKDSVIDVQIPEFDKNVTQAIKNIPPLAPALKRGIPVKAKFRIPIVLKSG</sequence>
<dbReference type="Gene3D" id="3.30.1150.10">
    <property type="match status" value="1"/>
</dbReference>
<accession>A0A5B7SUB1</accession>
<evidence type="ECO:0000259" key="1">
    <source>
        <dbReference type="Pfam" id="PF03544"/>
    </source>
</evidence>
<protein>
    <recommendedName>
        <fullName evidence="1">TonB C-terminal domain-containing protein</fullName>
    </recommendedName>
</protein>
<dbReference type="AlphaFoldDB" id="A0A5B7SUB1"/>
<proteinExistence type="predicted"/>
<feature type="domain" description="TonB C-terminal" evidence="1">
    <location>
        <begin position="81"/>
        <end position="144"/>
    </location>
</feature>
<evidence type="ECO:0000313" key="3">
    <source>
        <dbReference type="Proteomes" id="UP000310017"/>
    </source>
</evidence>
<keyword evidence="3" id="KW-1185">Reference proteome</keyword>
<gene>
    <name evidence="2" type="ORF">FGM00_14740</name>
</gene>
<reference evidence="2 3" key="1">
    <citation type="submission" date="2019-05" db="EMBL/GenBank/DDBJ databases">
        <title>Genome sequencing of F202Z8.</title>
        <authorList>
            <person name="Kwon Y.M."/>
        </authorList>
    </citation>
    <scope>NUCLEOTIDE SEQUENCE [LARGE SCALE GENOMIC DNA]</scope>
    <source>
        <strain evidence="2 3">F202Z8</strain>
    </source>
</reference>
<dbReference type="KEGG" id="asag:FGM00_14740"/>
<organism evidence="2 3">
    <name type="scientific">Aggregatimonas sangjinii</name>
    <dbReference type="NCBI Taxonomy" id="2583587"/>
    <lineage>
        <taxon>Bacteria</taxon>
        <taxon>Pseudomonadati</taxon>
        <taxon>Bacteroidota</taxon>
        <taxon>Flavobacteriia</taxon>
        <taxon>Flavobacteriales</taxon>
        <taxon>Flavobacteriaceae</taxon>
        <taxon>Aggregatimonas</taxon>
    </lineage>
</organism>
<name>A0A5B7SUB1_9FLAO</name>
<dbReference type="InterPro" id="IPR037682">
    <property type="entry name" value="TonB_C"/>
</dbReference>
<dbReference type="Pfam" id="PF03544">
    <property type="entry name" value="TonB_C"/>
    <property type="match status" value="1"/>
</dbReference>
<dbReference type="GO" id="GO:0055085">
    <property type="term" value="P:transmembrane transport"/>
    <property type="evidence" value="ECO:0007669"/>
    <property type="project" value="InterPro"/>
</dbReference>